<dbReference type="InterPro" id="IPR045055">
    <property type="entry name" value="DNA2/NAM7-like"/>
</dbReference>
<sequence>MPLIGQQDLQLLVIAGDTKQLGPVVISATSRRNPHGNFLGASGLERLVALQKHLMHITAWTNYRSHPSLVVMPSALFYREQMKPADGLDWDTKLARDVLTLINGHRFRKAYRNISALSPDDRQRFVNVVSAARRDPATQSLVDVGGIVAILQLLRMLRDVGGVSLGRVGVISMYKDDVVTLRQRLEEDKMSNVDVEVTVDDEEGGSAEASTVDAFQGREKDVIIVHFVTTMPKQMGGVRHPFGFVRDPHRLNVATTRAKQVQILVGNYANWSEWCEGPKLSNGDQSLCRHMFGLMDYVETNGAIVDWAKVDYKLLARHPQYGLERQCCSTLMLSAVVAAGM</sequence>
<dbReference type="Pfam" id="PF13087">
    <property type="entry name" value="AAA_12"/>
    <property type="match status" value="1"/>
</dbReference>
<organism evidence="2 3">
    <name type="scientific">Passalora fulva</name>
    <name type="common">Tomato leaf mold</name>
    <name type="synonym">Cladosporium fulvum</name>
    <dbReference type="NCBI Taxonomy" id="5499"/>
    <lineage>
        <taxon>Eukaryota</taxon>
        <taxon>Fungi</taxon>
        <taxon>Dikarya</taxon>
        <taxon>Ascomycota</taxon>
        <taxon>Pezizomycotina</taxon>
        <taxon>Dothideomycetes</taxon>
        <taxon>Dothideomycetidae</taxon>
        <taxon>Mycosphaerellales</taxon>
        <taxon>Mycosphaerellaceae</taxon>
        <taxon>Fulvia</taxon>
    </lineage>
</organism>
<proteinExistence type="predicted"/>
<dbReference type="PANTHER" id="PTHR10887:SF322">
    <property type="entry name" value="HELICASE MOV-10"/>
    <property type="match status" value="1"/>
</dbReference>
<feature type="domain" description="DNA2/NAM7 helicase-like C-terminal" evidence="1">
    <location>
        <begin position="42"/>
        <end position="267"/>
    </location>
</feature>
<dbReference type="InterPro" id="IPR041679">
    <property type="entry name" value="DNA2/NAM7-like_C"/>
</dbReference>
<dbReference type="GeneID" id="71990642"/>
<evidence type="ECO:0000313" key="2">
    <source>
        <dbReference type="EMBL" id="UJO21198.1"/>
    </source>
</evidence>
<dbReference type="AlphaFoldDB" id="A0A9Q8PEV4"/>
<dbReference type="GO" id="GO:0035194">
    <property type="term" value="P:regulatory ncRNA-mediated post-transcriptional gene silencing"/>
    <property type="evidence" value="ECO:0007669"/>
    <property type="project" value="TreeGrafter"/>
</dbReference>
<dbReference type="CDD" id="cd18808">
    <property type="entry name" value="SF1_C_Upf1"/>
    <property type="match status" value="1"/>
</dbReference>
<dbReference type="SUPFAM" id="SSF52540">
    <property type="entry name" value="P-loop containing nucleoside triphosphate hydrolases"/>
    <property type="match status" value="1"/>
</dbReference>
<evidence type="ECO:0000313" key="3">
    <source>
        <dbReference type="Proteomes" id="UP000756132"/>
    </source>
</evidence>
<dbReference type="OrthoDB" id="3946031at2759"/>
<evidence type="ECO:0000259" key="1">
    <source>
        <dbReference type="Pfam" id="PF13087"/>
    </source>
</evidence>
<reference evidence="2" key="2">
    <citation type="journal article" date="2022" name="Microb. Genom.">
        <title>A chromosome-scale genome assembly of the tomato pathogen Cladosporium fulvum reveals a compartmentalized genome architecture and the presence of a dispensable chromosome.</title>
        <authorList>
            <person name="Zaccaron A.Z."/>
            <person name="Chen L.H."/>
            <person name="Samaras A."/>
            <person name="Stergiopoulos I."/>
        </authorList>
    </citation>
    <scope>NUCLEOTIDE SEQUENCE</scope>
    <source>
        <strain evidence="2">Race5_Kim</strain>
    </source>
</reference>
<dbReference type="GO" id="GO:0005829">
    <property type="term" value="C:cytosol"/>
    <property type="evidence" value="ECO:0007669"/>
    <property type="project" value="TreeGrafter"/>
</dbReference>
<protein>
    <recommendedName>
        <fullName evidence="1">DNA2/NAM7 helicase-like C-terminal domain-containing protein</fullName>
    </recommendedName>
</protein>
<dbReference type="Gene3D" id="3.40.50.300">
    <property type="entry name" value="P-loop containing nucleotide triphosphate hydrolases"/>
    <property type="match status" value="1"/>
</dbReference>
<name>A0A9Q8PEV4_PASFU</name>
<keyword evidence="3" id="KW-1185">Reference proteome</keyword>
<dbReference type="InterPro" id="IPR027417">
    <property type="entry name" value="P-loop_NTPase"/>
</dbReference>
<accession>A0A9Q8PEV4</accession>
<gene>
    <name evidence="2" type="ORF">CLAFUR5_10764</name>
</gene>
<dbReference type="PANTHER" id="PTHR10887">
    <property type="entry name" value="DNA2/NAM7 HELICASE FAMILY"/>
    <property type="match status" value="1"/>
</dbReference>
<dbReference type="EMBL" id="CP090170">
    <property type="protein sequence ID" value="UJO21198.1"/>
    <property type="molecule type" value="Genomic_DNA"/>
</dbReference>
<dbReference type="RefSeq" id="XP_047765564.1">
    <property type="nucleotide sequence ID" value="XM_047909912.1"/>
</dbReference>
<dbReference type="KEGG" id="ffu:CLAFUR5_10764"/>
<dbReference type="InterPro" id="IPR047187">
    <property type="entry name" value="SF1_C_Upf1"/>
</dbReference>
<dbReference type="Proteomes" id="UP000756132">
    <property type="component" value="Chromosome 8"/>
</dbReference>
<reference evidence="2" key="1">
    <citation type="submission" date="2021-12" db="EMBL/GenBank/DDBJ databases">
        <authorList>
            <person name="Zaccaron A."/>
            <person name="Stergiopoulos I."/>
        </authorList>
    </citation>
    <scope>NUCLEOTIDE SEQUENCE</scope>
    <source>
        <strain evidence="2">Race5_Kim</strain>
    </source>
</reference>